<dbReference type="Pfam" id="PF10049">
    <property type="entry name" value="DUF2283"/>
    <property type="match status" value="1"/>
</dbReference>
<dbReference type="AlphaFoldDB" id="A0A556CJV2"/>
<evidence type="ECO:0000313" key="2">
    <source>
        <dbReference type="Proteomes" id="UP000316406"/>
    </source>
</evidence>
<evidence type="ECO:0000313" key="1">
    <source>
        <dbReference type="EMBL" id="TSI17596.1"/>
    </source>
</evidence>
<dbReference type="EMBL" id="VLTK01000003">
    <property type="protein sequence ID" value="TSI17596.1"/>
    <property type="molecule type" value="Genomic_DNA"/>
</dbReference>
<sequence>MCYSYSVVIYMNYDFEKFHYTTDSEHNITYINFSKAHAAADSVITLHSVKRDDPQINVDIFHDGRLAGIEILSFDKYLPKLVLQEMGSRSSGKLTLTLLSDYIIFDNSDTLEPVSQTTLRSSLNDLEARCLFSSQGVLVGIKFSEAVRF</sequence>
<dbReference type="InterPro" id="IPR019270">
    <property type="entry name" value="DUF2283"/>
</dbReference>
<proteinExistence type="predicted"/>
<accession>A0A556CJV2</accession>
<dbReference type="Proteomes" id="UP000316406">
    <property type="component" value="Unassembled WGS sequence"/>
</dbReference>
<comment type="caution">
    <text evidence="1">The sequence shown here is derived from an EMBL/GenBank/DDBJ whole genome shotgun (WGS) entry which is preliminary data.</text>
</comment>
<name>A0A556CJV2_BREAU</name>
<reference evidence="1 2" key="1">
    <citation type="submission" date="2019-07" db="EMBL/GenBank/DDBJ databases">
        <title>Draft genome sequence of Brevibacterium aurantiacum XU54 isolated from Xinjiang China.</title>
        <authorList>
            <person name="Xu X."/>
        </authorList>
    </citation>
    <scope>NUCLEOTIDE SEQUENCE [LARGE SCALE GENOMIC DNA]</scope>
    <source>
        <strain evidence="1 2">XU54</strain>
    </source>
</reference>
<protein>
    <submittedName>
        <fullName evidence="1">DUF2283 domain-containing protein</fullName>
    </submittedName>
</protein>
<organism evidence="1 2">
    <name type="scientific">Brevibacterium aurantiacum</name>
    <dbReference type="NCBI Taxonomy" id="273384"/>
    <lineage>
        <taxon>Bacteria</taxon>
        <taxon>Bacillati</taxon>
        <taxon>Actinomycetota</taxon>
        <taxon>Actinomycetes</taxon>
        <taxon>Micrococcales</taxon>
        <taxon>Brevibacteriaceae</taxon>
        <taxon>Brevibacterium</taxon>
    </lineage>
</organism>
<gene>
    <name evidence="1" type="ORF">FO013_05110</name>
</gene>
<keyword evidence="2" id="KW-1185">Reference proteome</keyword>